<dbReference type="Proteomes" id="UP001268256">
    <property type="component" value="Unassembled WGS sequence"/>
</dbReference>
<dbReference type="Gene3D" id="3.90.25.10">
    <property type="entry name" value="UDP-galactose 4-epimerase, domain 1"/>
    <property type="match status" value="1"/>
</dbReference>
<evidence type="ECO:0000313" key="4">
    <source>
        <dbReference type="Proteomes" id="UP001268256"/>
    </source>
</evidence>
<dbReference type="EMBL" id="JAVMIP010000001">
    <property type="protein sequence ID" value="MDS3859256.1"/>
    <property type="molecule type" value="Genomic_DNA"/>
</dbReference>
<dbReference type="SUPFAM" id="SSF51735">
    <property type="entry name" value="NAD(P)-binding Rossmann-fold domains"/>
    <property type="match status" value="1"/>
</dbReference>
<proteinExistence type="predicted"/>
<keyword evidence="3" id="KW-0456">Lyase</keyword>
<feature type="region of interest" description="Disordered" evidence="1">
    <location>
        <begin position="375"/>
        <end position="396"/>
    </location>
</feature>
<feature type="domain" description="NAD(P)-binding" evidence="2">
    <location>
        <begin position="24"/>
        <end position="342"/>
    </location>
</feature>
<dbReference type="InterPro" id="IPR013445">
    <property type="entry name" value="CDP_4_6_deHydtase"/>
</dbReference>
<evidence type="ECO:0000313" key="3">
    <source>
        <dbReference type="EMBL" id="MDS3859256.1"/>
    </source>
</evidence>
<feature type="compositionally biased region" description="Basic and acidic residues" evidence="1">
    <location>
        <begin position="375"/>
        <end position="389"/>
    </location>
</feature>
<dbReference type="RefSeq" id="WP_322876593.1">
    <property type="nucleotide sequence ID" value="NZ_JAVMIP010000001.1"/>
</dbReference>
<reference evidence="4" key="1">
    <citation type="submission" date="2023-07" db="EMBL/GenBank/DDBJ databases">
        <authorList>
            <person name="Luz R."/>
            <person name="Cordeiro R."/>
            <person name="Fonseca A."/>
            <person name="Goncalves V."/>
        </authorList>
    </citation>
    <scope>NUCLEOTIDE SEQUENCE [LARGE SCALE GENOMIC DNA]</scope>
    <source>
        <strain evidence="4">BACA0444</strain>
    </source>
</reference>
<dbReference type="InterPro" id="IPR016040">
    <property type="entry name" value="NAD(P)-bd_dom"/>
</dbReference>
<dbReference type="AlphaFoldDB" id="A0AAE4JUP9"/>
<name>A0AAE4JUP9_9CYAN</name>
<gene>
    <name evidence="3" type="primary">rfbG</name>
    <name evidence="3" type="ORF">RIF25_00405</name>
</gene>
<dbReference type="Gene3D" id="3.40.50.720">
    <property type="entry name" value="NAD(P)-binding Rossmann-like Domain"/>
    <property type="match status" value="1"/>
</dbReference>
<accession>A0AAE4JUP9</accession>
<sequence>MADLEGSLEGMVMTEFWQGKRVFLTGHTGFKGSWLTLWLLSLRAIVYGYSLESETNPSLFVQLGLEKEIDHHLGDIRDAETLAQKIISFQPDIVLHLAAQPLVRRSYIEPLQTWDINVLGTIHVLEALKKLAYPCAALFITTDKCYENREWVYSYREDDPLGGYDPYSSSKAGAEIAIASWRRSFFNSSNINIKIASARAGNVIGGGDWAEDRIVPDAMRSLQAQQPIPVRSPRATRPWQHVLEPLGGYLLLAEKLYHQIVEPQASVNFFDTAFNFGPNLSSNRPVKELVTTILNYWPGQWQDCSSPTALHEAQLLNLTTDKAFHTLGWQPVWGFEQTIEKTVHWYRQASQLDSSQQYGDLRKLTLDQIQDYSRDQVEQKHKESSDRSVDVIGQKS</sequence>
<organism evidence="3 4">
    <name type="scientific">Pseudocalidococcus azoricus BACA0444</name>
    <dbReference type="NCBI Taxonomy" id="2918990"/>
    <lineage>
        <taxon>Bacteria</taxon>
        <taxon>Bacillati</taxon>
        <taxon>Cyanobacteriota</taxon>
        <taxon>Cyanophyceae</taxon>
        <taxon>Acaryochloridales</taxon>
        <taxon>Thermosynechococcaceae</taxon>
        <taxon>Pseudocalidococcus</taxon>
        <taxon>Pseudocalidococcus azoricus</taxon>
    </lineage>
</organism>
<evidence type="ECO:0000256" key="1">
    <source>
        <dbReference type="SAM" id="MobiDB-lite"/>
    </source>
</evidence>
<dbReference type="NCBIfam" id="TIGR02622">
    <property type="entry name" value="CDP_4_6_dhtase"/>
    <property type="match status" value="1"/>
</dbReference>
<evidence type="ECO:0000259" key="2">
    <source>
        <dbReference type="Pfam" id="PF16363"/>
    </source>
</evidence>
<dbReference type="GO" id="GO:0047733">
    <property type="term" value="F:CDP-glucose 4,6-dehydratase activity"/>
    <property type="evidence" value="ECO:0007669"/>
    <property type="project" value="UniProtKB-EC"/>
</dbReference>
<protein>
    <submittedName>
        <fullName evidence="3">CDP-glucose 4,6-dehydratase</fullName>
        <ecNumber evidence="3">4.2.1.45</ecNumber>
    </submittedName>
</protein>
<dbReference type="EC" id="4.2.1.45" evidence="3"/>
<comment type="caution">
    <text evidence="3">The sequence shown here is derived from an EMBL/GenBank/DDBJ whole genome shotgun (WGS) entry which is preliminary data.</text>
</comment>
<dbReference type="Pfam" id="PF16363">
    <property type="entry name" value="GDP_Man_Dehyd"/>
    <property type="match status" value="1"/>
</dbReference>
<keyword evidence="4" id="KW-1185">Reference proteome</keyword>
<dbReference type="PANTHER" id="PTHR43000">
    <property type="entry name" value="DTDP-D-GLUCOSE 4,6-DEHYDRATASE-RELATED"/>
    <property type="match status" value="1"/>
</dbReference>
<dbReference type="InterPro" id="IPR036291">
    <property type="entry name" value="NAD(P)-bd_dom_sf"/>
</dbReference>